<dbReference type="GO" id="GO:0009279">
    <property type="term" value="C:cell outer membrane"/>
    <property type="evidence" value="ECO:0007669"/>
    <property type="project" value="UniProtKB-SubCell"/>
</dbReference>
<comment type="similarity">
    <text evidence="8 9">Belongs to the TonB-dependent receptor family.</text>
</comment>
<dbReference type="InterPro" id="IPR037066">
    <property type="entry name" value="Plug_dom_sf"/>
</dbReference>
<evidence type="ECO:0000256" key="8">
    <source>
        <dbReference type="PROSITE-ProRule" id="PRU01360"/>
    </source>
</evidence>
<dbReference type="Pfam" id="PF13715">
    <property type="entry name" value="CarbopepD_reg_2"/>
    <property type="match status" value="1"/>
</dbReference>
<protein>
    <recommendedName>
        <fullName evidence="14">TonB-dependent receptor</fullName>
    </recommendedName>
</protein>
<dbReference type="STRING" id="1524460.IX84_24935"/>
<dbReference type="PANTHER" id="PTHR30069">
    <property type="entry name" value="TONB-DEPENDENT OUTER MEMBRANE RECEPTOR"/>
    <property type="match status" value="1"/>
</dbReference>
<evidence type="ECO:0000256" key="2">
    <source>
        <dbReference type="ARBA" id="ARBA00022448"/>
    </source>
</evidence>
<dbReference type="InterPro" id="IPR012910">
    <property type="entry name" value="Plug_dom"/>
</dbReference>
<dbReference type="Pfam" id="PF07715">
    <property type="entry name" value="Plug"/>
    <property type="match status" value="1"/>
</dbReference>
<dbReference type="InterPro" id="IPR039426">
    <property type="entry name" value="TonB-dep_rcpt-like"/>
</dbReference>
<dbReference type="InterPro" id="IPR000531">
    <property type="entry name" value="Beta-barrel_TonB"/>
</dbReference>
<evidence type="ECO:0000259" key="11">
    <source>
        <dbReference type="Pfam" id="PF07715"/>
    </source>
</evidence>
<dbReference type="Gene3D" id="2.40.170.20">
    <property type="entry name" value="TonB-dependent receptor, beta-barrel domain"/>
    <property type="match status" value="1"/>
</dbReference>
<evidence type="ECO:0008006" key="14">
    <source>
        <dbReference type="Google" id="ProtNLM"/>
    </source>
</evidence>
<evidence type="ECO:0000313" key="12">
    <source>
        <dbReference type="EMBL" id="KGE85862.1"/>
    </source>
</evidence>
<proteinExistence type="inferred from homology"/>
<dbReference type="CDD" id="cd01347">
    <property type="entry name" value="ligand_gated_channel"/>
    <property type="match status" value="1"/>
</dbReference>
<organism evidence="12 13">
    <name type="scientific">Phaeodactylibacter xiamenensis</name>
    <dbReference type="NCBI Taxonomy" id="1524460"/>
    <lineage>
        <taxon>Bacteria</taxon>
        <taxon>Pseudomonadati</taxon>
        <taxon>Bacteroidota</taxon>
        <taxon>Saprospiria</taxon>
        <taxon>Saprospirales</taxon>
        <taxon>Haliscomenobacteraceae</taxon>
        <taxon>Phaeodactylibacter</taxon>
    </lineage>
</organism>
<dbReference type="GO" id="GO:0015344">
    <property type="term" value="F:siderophore uptake transmembrane transporter activity"/>
    <property type="evidence" value="ECO:0007669"/>
    <property type="project" value="TreeGrafter"/>
</dbReference>
<keyword evidence="4 8" id="KW-0812">Transmembrane</keyword>
<evidence type="ECO:0000259" key="10">
    <source>
        <dbReference type="Pfam" id="PF00593"/>
    </source>
</evidence>
<accession>A0A098S3X6</accession>
<keyword evidence="3 8" id="KW-1134">Transmembrane beta strand</keyword>
<dbReference type="InterPro" id="IPR036942">
    <property type="entry name" value="Beta-barrel_TonB_sf"/>
</dbReference>
<evidence type="ECO:0000256" key="3">
    <source>
        <dbReference type="ARBA" id="ARBA00022452"/>
    </source>
</evidence>
<dbReference type="PROSITE" id="PS52016">
    <property type="entry name" value="TONB_DEPENDENT_REC_3"/>
    <property type="match status" value="1"/>
</dbReference>
<dbReference type="GO" id="GO:0044718">
    <property type="term" value="P:siderophore transmembrane transport"/>
    <property type="evidence" value="ECO:0007669"/>
    <property type="project" value="TreeGrafter"/>
</dbReference>
<dbReference type="SUPFAM" id="SSF49464">
    <property type="entry name" value="Carboxypeptidase regulatory domain-like"/>
    <property type="match status" value="1"/>
</dbReference>
<dbReference type="Proteomes" id="UP000029736">
    <property type="component" value="Unassembled WGS sequence"/>
</dbReference>
<dbReference type="AlphaFoldDB" id="A0A098S3X6"/>
<keyword evidence="5 9" id="KW-0798">TonB box</keyword>
<evidence type="ECO:0000313" key="13">
    <source>
        <dbReference type="Proteomes" id="UP000029736"/>
    </source>
</evidence>
<dbReference type="InterPro" id="IPR008969">
    <property type="entry name" value="CarboxyPept-like_regulatory"/>
</dbReference>
<evidence type="ECO:0000256" key="5">
    <source>
        <dbReference type="ARBA" id="ARBA00023077"/>
    </source>
</evidence>
<feature type="domain" description="TonB-dependent receptor plug" evidence="11">
    <location>
        <begin position="107"/>
        <end position="210"/>
    </location>
</feature>
<sequence length="752" mass="83533">MLCLALSSLSAQNHQCNCRGQVIDQNTQQPIPYAVVEVNGTYQYTDEKGQFELSGHEMPMQLCASQMGYGKAHKEMTSCSQTMVFLALPPKPLELSTITVEGDRGASTPLSTVVQDNAQLVSQPVDIGDLLREQPGFGLIKRGGYALDPVFRSFKAEQLNIIYDGGVQVVHACPGRMDPISTHVNPSEIKALEIVKGPFSVRHGQTMGGVVNIVTDDQAPAPGWGGFAEVGYESNGDSRLTQAGLEYSTGIADFSVSGGWKDFGNYQSGDGTTIPSAFRAYDYSLSAGLSPNANQRLQASWRQSFGRDILHAGLMMDTDSDDASVFSLDYKVQNLSPKLYGLTAKAYGSQVDHVMSNARRPNFMMVEAVATVQSQTLGGKVEANWLPGAKSILYTGLDYRRISRSGERVRTIKRHMMTGEPLPQPMVSTDPIWQDAYINDVGAYAEYRLLISDRLSWNSGLRLDWVNANSNAPAPGFTEQYGLLDAQNDLNLSLNSSLHAQLSDEWSLQLAIGRGTRSANMIERYIYHFNVGVDPFEYLGNPNLKPEANHQAELSVRCEGERWQAGGNVFYSLLTDYITAAVDSTLPRKYMPMSEPRFARRFTNIDRAMQAGFEWDAAYRFNDQLSVYTLGAYTHAHNQDWDEPLAQVTPLEGSLGIKYQRGRWWADLRSRFVAEQNRVSPTFGETTTPGFQTYDLRMGAEVLPGLNLGFSVLNILDANYYEHLSWAYRNMPEQGILYEPGRNFALLLKYNF</sequence>
<evidence type="ECO:0000256" key="9">
    <source>
        <dbReference type="RuleBase" id="RU003357"/>
    </source>
</evidence>
<name>A0A098S3X6_9BACT</name>
<gene>
    <name evidence="12" type="ORF">IX84_24935</name>
</gene>
<dbReference type="SUPFAM" id="SSF56935">
    <property type="entry name" value="Porins"/>
    <property type="match status" value="1"/>
</dbReference>
<evidence type="ECO:0000256" key="1">
    <source>
        <dbReference type="ARBA" id="ARBA00004571"/>
    </source>
</evidence>
<keyword evidence="2 8" id="KW-0813">Transport</keyword>
<dbReference type="EMBL" id="JPOS01000083">
    <property type="protein sequence ID" value="KGE85862.1"/>
    <property type="molecule type" value="Genomic_DNA"/>
</dbReference>
<dbReference type="PANTHER" id="PTHR30069:SF49">
    <property type="entry name" value="OUTER MEMBRANE PROTEIN C"/>
    <property type="match status" value="1"/>
</dbReference>
<comment type="subcellular location">
    <subcellularLocation>
        <location evidence="1 8">Cell outer membrane</location>
        <topology evidence="1 8">Multi-pass membrane protein</topology>
    </subcellularLocation>
</comment>
<keyword evidence="7 8" id="KW-0998">Cell outer membrane</keyword>
<reference evidence="12 13" key="1">
    <citation type="journal article" date="2014" name="Int. J. Syst. Evol. Microbiol.">
        <title>Phaeodactylibacter xiamenensis gen. nov., sp. nov., a member of the family Saprospiraceae isolated from the marine alga Phaeodactylum tricornutum.</title>
        <authorList>
            <person name="Chen Z.Jr."/>
            <person name="Lei X."/>
            <person name="Lai Q."/>
            <person name="Li Y."/>
            <person name="Zhang B."/>
            <person name="Zhang J."/>
            <person name="Zhang H."/>
            <person name="Yang L."/>
            <person name="Zheng W."/>
            <person name="Tian Y."/>
            <person name="Yu Z."/>
            <person name="Xu H.Jr."/>
            <person name="Zheng T."/>
        </authorList>
    </citation>
    <scope>NUCLEOTIDE SEQUENCE [LARGE SCALE GENOMIC DNA]</scope>
    <source>
        <strain evidence="12 13">KD52</strain>
    </source>
</reference>
<evidence type="ECO:0000256" key="6">
    <source>
        <dbReference type="ARBA" id="ARBA00023136"/>
    </source>
</evidence>
<comment type="caution">
    <text evidence="12">The sequence shown here is derived from an EMBL/GenBank/DDBJ whole genome shotgun (WGS) entry which is preliminary data.</text>
</comment>
<feature type="domain" description="TonB-dependent receptor-like beta-barrel" evidence="10">
    <location>
        <begin position="237"/>
        <end position="715"/>
    </location>
</feature>
<evidence type="ECO:0000256" key="7">
    <source>
        <dbReference type="ARBA" id="ARBA00023237"/>
    </source>
</evidence>
<evidence type="ECO:0000256" key="4">
    <source>
        <dbReference type="ARBA" id="ARBA00022692"/>
    </source>
</evidence>
<keyword evidence="6 8" id="KW-0472">Membrane</keyword>
<dbReference type="Gene3D" id="2.60.40.1120">
    <property type="entry name" value="Carboxypeptidase-like, regulatory domain"/>
    <property type="match status" value="1"/>
</dbReference>
<dbReference type="Pfam" id="PF00593">
    <property type="entry name" value="TonB_dep_Rec_b-barrel"/>
    <property type="match status" value="1"/>
</dbReference>
<dbReference type="Gene3D" id="2.170.130.10">
    <property type="entry name" value="TonB-dependent receptor, plug domain"/>
    <property type="match status" value="1"/>
</dbReference>
<keyword evidence="13" id="KW-1185">Reference proteome</keyword>